<evidence type="ECO:0000313" key="3">
    <source>
        <dbReference type="Proteomes" id="UP001445335"/>
    </source>
</evidence>
<dbReference type="AlphaFoldDB" id="A0AAW1RVB3"/>
<gene>
    <name evidence="2" type="ORF">WJX81_002394</name>
</gene>
<dbReference type="PANTHER" id="PTHR42912:SF81">
    <property type="entry name" value="METHYLTRANSFERASE DOMAIN-CONTAINING PROTEIN"/>
    <property type="match status" value="1"/>
</dbReference>
<name>A0AAW1RVB3_9CHLO</name>
<dbReference type="SUPFAM" id="SSF53335">
    <property type="entry name" value="S-adenosyl-L-methionine-dependent methyltransferases"/>
    <property type="match status" value="1"/>
</dbReference>
<sequence>MQLFQDVCKTWGLGASVCRAMQRSVPAAASIKPGEADAANFQPHWSVAFWHDFKLPAELTSEEQPIASRLQAVARVISEAVSSAGVFASPKAAAYWTYHLSRSSFFLLQGAAGLLAARSATQITGKAESGQGMRLERLLTSGLAGPLSEATAMFYQDYQHIEQGHYALPWDMVETRNRQWSPLHVARRSAQFLTEAAATLGRRSRGKTEDVWLQSPLYPDYYRTFHYQTDGWLSEDSAKVYEVSTETLFLGRQDAMQRQSLVPLSAFMRGRPGRAGAGTQLLELACGTGRFASFIKDNWPEMGVTCLDLSPYYLHEARGNLQRWARLRAPNLAMGGVDGNGTAFLQAAAENISQPDASFDVVTCVYLFHELPSKVRRAVVAEMKRVLRPGGLVILTDSIQLGDRPRLDGGLGNFQSFNEPYFGSYINEDFGAMFNEAGFEPMEKLLASSTKVLSFRKPANDAASAPVEAPAAALPVAA</sequence>
<comment type="caution">
    <text evidence="2">The sequence shown here is derived from an EMBL/GenBank/DDBJ whole genome shotgun (WGS) entry which is preliminary data.</text>
</comment>
<dbReference type="Gene3D" id="3.40.50.150">
    <property type="entry name" value="Vaccinia Virus protein VP39"/>
    <property type="match status" value="1"/>
</dbReference>
<dbReference type="CDD" id="cd02440">
    <property type="entry name" value="AdoMet_MTases"/>
    <property type="match status" value="1"/>
</dbReference>
<reference evidence="2 3" key="1">
    <citation type="journal article" date="2024" name="Nat. Commun.">
        <title>Phylogenomics reveals the evolutionary origins of lichenization in chlorophyte algae.</title>
        <authorList>
            <person name="Puginier C."/>
            <person name="Libourel C."/>
            <person name="Otte J."/>
            <person name="Skaloud P."/>
            <person name="Haon M."/>
            <person name="Grisel S."/>
            <person name="Petersen M."/>
            <person name="Berrin J.G."/>
            <person name="Delaux P.M."/>
            <person name="Dal Grande F."/>
            <person name="Keller J."/>
        </authorList>
    </citation>
    <scope>NUCLEOTIDE SEQUENCE [LARGE SCALE GENOMIC DNA]</scope>
    <source>
        <strain evidence="2 3">SAG 245.80</strain>
    </source>
</reference>
<dbReference type="Pfam" id="PF13649">
    <property type="entry name" value="Methyltransf_25"/>
    <property type="match status" value="1"/>
</dbReference>
<dbReference type="EMBL" id="JALJOU010000021">
    <property type="protein sequence ID" value="KAK9837438.1"/>
    <property type="molecule type" value="Genomic_DNA"/>
</dbReference>
<accession>A0AAW1RVB3</accession>
<dbReference type="InterPro" id="IPR050508">
    <property type="entry name" value="Methyltransf_Superfamily"/>
</dbReference>
<feature type="domain" description="Methyltransferase" evidence="1">
    <location>
        <begin position="282"/>
        <end position="391"/>
    </location>
</feature>
<protein>
    <recommendedName>
        <fullName evidence="1">Methyltransferase domain-containing protein</fullName>
    </recommendedName>
</protein>
<dbReference type="InterPro" id="IPR029063">
    <property type="entry name" value="SAM-dependent_MTases_sf"/>
</dbReference>
<keyword evidence="3" id="KW-1185">Reference proteome</keyword>
<organism evidence="2 3">
    <name type="scientific">Elliptochloris bilobata</name>
    <dbReference type="NCBI Taxonomy" id="381761"/>
    <lineage>
        <taxon>Eukaryota</taxon>
        <taxon>Viridiplantae</taxon>
        <taxon>Chlorophyta</taxon>
        <taxon>core chlorophytes</taxon>
        <taxon>Trebouxiophyceae</taxon>
        <taxon>Trebouxiophyceae incertae sedis</taxon>
        <taxon>Elliptochloris clade</taxon>
        <taxon>Elliptochloris</taxon>
    </lineage>
</organism>
<proteinExistence type="predicted"/>
<evidence type="ECO:0000259" key="1">
    <source>
        <dbReference type="Pfam" id="PF13649"/>
    </source>
</evidence>
<dbReference type="PANTHER" id="PTHR42912">
    <property type="entry name" value="METHYLTRANSFERASE"/>
    <property type="match status" value="1"/>
</dbReference>
<dbReference type="Proteomes" id="UP001445335">
    <property type="component" value="Unassembled WGS sequence"/>
</dbReference>
<dbReference type="InterPro" id="IPR041698">
    <property type="entry name" value="Methyltransf_25"/>
</dbReference>
<evidence type="ECO:0000313" key="2">
    <source>
        <dbReference type="EMBL" id="KAK9837438.1"/>
    </source>
</evidence>
<dbReference type="GO" id="GO:0008168">
    <property type="term" value="F:methyltransferase activity"/>
    <property type="evidence" value="ECO:0007669"/>
    <property type="project" value="TreeGrafter"/>
</dbReference>